<dbReference type="PANTHER" id="PTHR48228">
    <property type="entry name" value="SUCCINYL-COA--D-CITRAMALATE COA-TRANSFERASE"/>
    <property type="match status" value="1"/>
</dbReference>
<dbReference type="InterPro" id="IPR023606">
    <property type="entry name" value="CoA-Trfase_III_dom_1_sf"/>
</dbReference>
<dbReference type="EMBL" id="VUNB01000006">
    <property type="protein sequence ID" value="MST69587.1"/>
    <property type="molecule type" value="Genomic_DNA"/>
</dbReference>
<sequence>MSEVKRPLEGVKVVEMATFIAAPCTARFLADLGADVIKVEAPKGDPLRYTAVNEGRPLDQKENTSYDLENAGKRCVALNTKTEEGREALEKLISEADIFICNWRQGPLKRAGLDWETLHAKYPKLVMGYISGYGEKGPDKDLPGFDFTAFYARGGILGPLRDKKSTPMLTVQGFGDHQVAMNLAAGVLAALYRAKMTGEGDQVIVSLFHSAVWDVSLMLQASQYGSDSCKFPMERWENGNPLTMCYRTKDDQWLQIAMPQYDRHYPVLMNAMGHPEMADDPRFYPQKNLVPNRKIFSEWISDQFAQRDCAEWCKILDDADLPYAVAQNWDTLLVDKQAWASDIFYEMEYSNGNKRTLVRPPVMFKEMGLPEYNRGPYLGEQTESVLKELGYSDEKVAEMISDGAAVPMDPALRD</sequence>
<protein>
    <submittedName>
        <fullName evidence="1">CoA transferase</fullName>
    </submittedName>
</protein>
<dbReference type="InterPro" id="IPR003673">
    <property type="entry name" value="CoA-Trfase_fam_III"/>
</dbReference>
<dbReference type="Gene3D" id="3.40.50.10540">
    <property type="entry name" value="Crotonobetainyl-coa:carnitine coa-transferase, domain 1"/>
    <property type="match status" value="1"/>
</dbReference>
<dbReference type="InterPro" id="IPR044855">
    <property type="entry name" value="CoA-Trfase_III_dom3_sf"/>
</dbReference>
<dbReference type="Pfam" id="PF02515">
    <property type="entry name" value="CoA_transf_3"/>
    <property type="match status" value="1"/>
</dbReference>
<evidence type="ECO:0000313" key="1">
    <source>
        <dbReference type="EMBL" id="MST69587.1"/>
    </source>
</evidence>
<comment type="caution">
    <text evidence="1">The sequence shown here is derived from an EMBL/GenBank/DDBJ whole genome shotgun (WGS) entry which is preliminary data.</text>
</comment>
<dbReference type="Gene3D" id="3.30.1540.10">
    <property type="entry name" value="formyl-coa transferase, domain 3"/>
    <property type="match status" value="1"/>
</dbReference>
<dbReference type="RefSeq" id="WP_154573055.1">
    <property type="nucleotide sequence ID" value="NZ_JAQXPA010000054.1"/>
</dbReference>
<dbReference type="SUPFAM" id="SSF89796">
    <property type="entry name" value="CoA-transferase family III (CaiB/BaiF)"/>
    <property type="match status" value="1"/>
</dbReference>
<proteinExistence type="predicted"/>
<dbReference type="PANTHER" id="PTHR48228:SF2">
    <property type="entry name" value="E-CINNAMOYL-COA:R-PHENYLLACTATE COA TRANSFERASE LARGE SUBUNIT"/>
    <property type="match status" value="1"/>
</dbReference>
<dbReference type="InterPro" id="IPR050509">
    <property type="entry name" value="CoA-transferase_III"/>
</dbReference>
<dbReference type="AlphaFoldDB" id="A0A6A8MCZ8"/>
<accession>A0A6A8MCZ8</accession>
<gene>
    <name evidence="1" type="ORF">FYJ66_08325</name>
</gene>
<organism evidence="1">
    <name type="scientific">Baileyella intestinalis</name>
    <dbReference type="NCBI Taxonomy" id="2606709"/>
    <lineage>
        <taxon>Bacteria</taxon>
        <taxon>Bacillati</taxon>
        <taxon>Bacillota</taxon>
        <taxon>Clostridia</taxon>
        <taxon>Peptostreptococcales</taxon>
        <taxon>Anaerovoracaceae</taxon>
        <taxon>Baileyella</taxon>
    </lineage>
</organism>
<keyword evidence="1" id="KW-0808">Transferase</keyword>
<dbReference type="GO" id="GO:0016740">
    <property type="term" value="F:transferase activity"/>
    <property type="evidence" value="ECO:0007669"/>
    <property type="project" value="UniProtKB-KW"/>
</dbReference>
<name>A0A6A8MCZ8_9FIRM</name>
<reference evidence="1" key="1">
    <citation type="submission" date="2019-09" db="EMBL/GenBank/DDBJ databases">
        <title>In-depth cultivation of the pig gut microbiome towards novel bacterial diversity and tailored functional studies.</title>
        <authorList>
            <person name="Wylensek D."/>
            <person name="Hitch T.C.A."/>
            <person name="Clavel T."/>
        </authorList>
    </citation>
    <scope>NUCLEOTIDE SEQUENCE</scope>
    <source>
        <strain evidence="1">RF-744-FAT-WT-3</strain>
    </source>
</reference>